<feature type="transmembrane region" description="Helical" evidence="1">
    <location>
        <begin position="43"/>
        <end position="64"/>
    </location>
</feature>
<evidence type="ECO:0000313" key="4">
    <source>
        <dbReference type="Proteomes" id="UP000787672"/>
    </source>
</evidence>
<keyword evidence="1" id="KW-0472">Membrane</keyword>
<keyword evidence="4" id="KW-1185">Reference proteome</keyword>
<feature type="transmembrane region" description="Helical" evidence="1">
    <location>
        <begin position="6"/>
        <end position="31"/>
    </location>
</feature>
<feature type="transmembrane region" description="Helical" evidence="1">
    <location>
        <begin position="236"/>
        <end position="254"/>
    </location>
</feature>
<comment type="caution">
    <text evidence="3">The sequence shown here is derived from an EMBL/GenBank/DDBJ whole genome shotgun (WGS) entry which is preliminary data.</text>
</comment>
<evidence type="ECO:0000313" key="3">
    <source>
        <dbReference type="EMBL" id="MBU5626461.1"/>
    </source>
</evidence>
<reference evidence="3 4" key="1">
    <citation type="submission" date="2021-06" db="EMBL/GenBank/DDBJ databases">
        <authorList>
            <person name="Sun Q."/>
            <person name="Li D."/>
        </authorList>
    </citation>
    <scope>NUCLEOTIDE SEQUENCE [LARGE SCALE GENOMIC DNA]</scope>
    <source>
        <strain evidence="3 4">MSJ-2</strain>
    </source>
</reference>
<evidence type="ECO:0000256" key="1">
    <source>
        <dbReference type="SAM" id="Phobius"/>
    </source>
</evidence>
<keyword evidence="1" id="KW-1133">Transmembrane helix</keyword>
<keyword evidence="1" id="KW-0812">Transmembrane</keyword>
<dbReference type="Proteomes" id="UP000787672">
    <property type="component" value="Unassembled WGS sequence"/>
</dbReference>
<dbReference type="EMBL" id="JAHLQN010000001">
    <property type="protein sequence ID" value="MBU5626461.1"/>
    <property type="molecule type" value="Genomic_DNA"/>
</dbReference>
<dbReference type="InterPro" id="IPR002823">
    <property type="entry name" value="DUF112_TM"/>
</dbReference>
<dbReference type="PANTHER" id="PTHR35342">
    <property type="entry name" value="TRICARBOXYLIC TRANSPORT PROTEIN"/>
    <property type="match status" value="1"/>
</dbReference>
<sequence>MIVLLTAGVLGGMIFGAIPGLTAALGVSLMLPFTFHMTPDQGICTLIGIYVGGISGGLVSATLLNVPGTSASMVTCFDGSPMARQGKPALALSYGITSSLLGGVFSGIVLIFVSKKLAEVALIFSYWEYFAMGIVGLSVVVALCSKDILKGLIGAVIGMLLTTVGVDKLDGIARFTFGFYQLDNGLTELATIMGIFVIPEVFSQIQKIGQKTDKIEVDKKASVKPTFSMFKGCGKLLAISSVIGTVIGIIPGVGQSTASLIAYNQARSMSKHPEEFGHGSREGIIASETANNAVCGGALIPMLVMGIPGDMVTSLLLGGLTIHGLSAGPLLFSKQPELIGNIYVSYMVGCVIMFVLFLLLMRFFIRVIDIPMNFLLPLIMLMCVIGTMTSNNRVFDSWVFLAIGVLAAVLLNCGISLPSVVLGYVLGSMVESNFRKGVIANRGSVLSMFHHPIAVVLLIIAALLVVLPLIKSRKSHKHSDT</sequence>
<feature type="transmembrane region" description="Helical" evidence="1">
    <location>
        <begin position="311"/>
        <end position="332"/>
    </location>
</feature>
<dbReference type="Pfam" id="PF01970">
    <property type="entry name" value="TctA"/>
    <property type="match status" value="1"/>
</dbReference>
<feature type="domain" description="DUF112" evidence="2">
    <location>
        <begin position="3"/>
        <end position="422"/>
    </location>
</feature>
<gene>
    <name evidence="3" type="ORF">KQI82_05930</name>
</gene>
<feature type="transmembrane region" description="Helical" evidence="1">
    <location>
        <begin position="148"/>
        <end position="166"/>
    </location>
</feature>
<proteinExistence type="predicted"/>
<protein>
    <submittedName>
        <fullName evidence="3">Tripartite tricarboxylate transporter permease</fullName>
    </submittedName>
</protein>
<name>A0ABS6F855_9FIRM</name>
<feature type="transmembrane region" description="Helical" evidence="1">
    <location>
        <begin position="449"/>
        <end position="470"/>
    </location>
</feature>
<organism evidence="3 4">
    <name type="scientific">Dysosmobacter acutus</name>
    <dbReference type="NCBI Taxonomy" id="2841504"/>
    <lineage>
        <taxon>Bacteria</taxon>
        <taxon>Bacillati</taxon>
        <taxon>Bacillota</taxon>
        <taxon>Clostridia</taxon>
        <taxon>Eubacteriales</taxon>
        <taxon>Oscillospiraceae</taxon>
        <taxon>Dysosmobacter</taxon>
    </lineage>
</organism>
<dbReference type="RefSeq" id="WP_216631943.1">
    <property type="nucleotide sequence ID" value="NZ_JAHLQN010000001.1"/>
</dbReference>
<feature type="transmembrane region" description="Helical" evidence="1">
    <location>
        <begin position="370"/>
        <end position="388"/>
    </location>
</feature>
<feature type="transmembrane region" description="Helical" evidence="1">
    <location>
        <begin position="91"/>
        <end position="113"/>
    </location>
</feature>
<feature type="transmembrane region" description="Helical" evidence="1">
    <location>
        <begin position="400"/>
        <end position="426"/>
    </location>
</feature>
<accession>A0ABS6F855</accession>
<evidence type="ECO:0000259" key="2">
    <source>
        <dbReference type="Pfam" id="PF01970"/>
    </source>
</evidence>
<feature type="transmembrane region" description="Helical" evidence="1">
    <location>
        <begin position="120"/>
        <end position="142"/>
    </location>
</feature>
<dbReference type="PANTHER" id="PTHR35342:SF5">
    <property type="entry name" value="TRICARBOXYLIC TRANSPORT PROTEIN"/>
    <property type="match status" value="1"/>
</dbReference>
<feature type="transmembrane region" description="Helical" evidence="1">
    <location>
        <begin position="344"/>
        <end position="364"/>
    </location>
</feature>